<dbReference type="InterPro" id="IPR020904">
    <property type="entry name" value="Sc_DH/Rdtase_CS"/>
</dbReference>
<keyword evidence="2" id="KW-0560">Oxidoreductase</keyword>
<dbReference type="GO" id="GO:0016020">
    <property type="term" value="C:membrane"/>
    <property type="evidence" value="ECO:0007669"/>
    <property type="project" value="TreeGrafter"/>
</dbReference>
<dbReference type="Proteomes" id="UP000032049">
    <property type="component" value="Unassembled WGS sequence"/>
</dbReference>
<evidence type="ECO:0000256" key="3">
    <source>
        <dbReference type="RuleBase" id="RU000363"/>
    </source>
</evidence>
<comment type="caution">
    <text evidence="5">The sequence shown here is derived from an EMBL/GenBank/DDBJ whole genome shotgun (WGS) entry which is preliminary data.</text>
</comment>
<dbReference type="AlphaFoldDB" id="A0A0D0GJK6"/>
<dbReference type="PANTHER" id="PTHR44196:SF1">
    <property type="entry name" value="DEHYDROGENASE_REDUCTASE SDR FAMILY MEMBER 7B"/>
    <property type="match status" value="1"/>
</dbReference>
<dbReference type="STRING" id="1503925.TH53_09150"/>
<dbReference type="EMBL" id="JXRA01000034">
    <property type="protein sequence ID" value="KIO77437.1"/>
    <property type="molecule type" value="Genomic_DNA"/>
</dbReference>
<gene>
    <name evidence="5" type="ORF">TH53_09150</name>
</gene>
<dbReference type="PRINTS" id="PR00081">
    <property type="entry name" value="GDHRDH"/>
</dbReference>
<dbReference type="Gene3D" id="3.40.50.720">
    <property type="entry name" value="NAD(P)-binding Rossmann-like Domain"/>
    <property type="match status" value="1"/>
</dbReference>
<evidence type="ECO:0000256" key="2">
    <source>
        <dbReference type="ARBA" id="ARBA00023002"/>
    </source>
</evidence>
<dbReference type="PROSITE" id="PS00061">
    <property type="entry name" value="ADH_SHORT"/>
    <property type="match status" value="1"/>
</dbReference>
<dbReference type="InterPro" id="IPR002347">
    <property type="entry name" value="SDR_fam"/>
</dbReference>
<accession>A0A0D0GJK6</accession>
<dbReference type="InterPro" id="IPR057326">
    <property type="entry name" value="KR_dom"/>
</dbReference>
<protein>
    <submittedName>
        <fullName evidence="5">Short-chain dehydrogenase</fullName>
    </submittedName>
</protein>
<reference evidence="5 6" key="1">
    <citation type="submission" date="2015-01" db="EMBL/GenBank/DDBJ databases">
        <title>Draft genome sequence of Pedobacter sp. NL19 isolated from sludge of an effluent treatment pond in an abandoned uranium mine.</title>
        <authorList>
            <person name="Santos T."/>
            <person name="Caetano T."/>
            <person name="Covas C."/>
            <person name="Cruz A."/>
            <person name="Mendo S."/>
        </authorList>
    </citation>
    <scope>NUCLEOTIDE SEQUENCE [LARGE SCALE GENOMIC DNA]</scope>
    <source>
        <strain evidence="5 6">NL19</strain>
    </source>
</reference>
<proteinExistence type="inferred from homology"/>
<dbReference type="Pfam" id="PF00106">
    <property type="entry name" value="adh_short"/>
    <property type="match status" value="1"/>
</dbReference>
<dbReference type="SMART" id="SM00822">
    <property type="entry name" value="PKS_KR"/>
    <property type="match status" value="1"/>
</dbReference>
<dbReference type="PANTHER" id="PTHR44196">
    <property type="entry name" value="DEHYDROGENASE/REDUCTASE SDR FAMILY MEMBER 7B"/>
    <property type="match status" value="1"/>
</dbReference>
<dbReference type="GO" id="GO:0016491">
    <property type="term" value="F:oxidoreductase activity"/>
    <property type="evidence" value="ECO:0007669"/>
    <property type="project" value="UniProtKB-KW"/>
</dbReference>
<evidence type="ECO:0000313" key="6">
    <source>
        <dbReference type="Proteomes" id="UP000032049"/>
    </source>
</evidence>
<evidence type="ECO:0000313" key="5">
    <source>
        <dbReference type="EMBL" id="KIO77437.1"/>
    </source>
</evidence>
<comment type="similarity">
    <text evidence="1 3">Belongs to the short-chain dehydrogenases/reductases (SDR) family.</text>
</comment>
<dbReference type="OrthoDB" id="9810734at2"/>
<dbReference type="SUPFAM" id="SSF51735">
    <property type="entry name" value="NAD(P)-binding Rossmann-fold domains"/>
    <property type="match status" value="1"/>
</dbReference>
<dbReference type="RefSeq" id="WP_041880958.1">
    <property type="nucleotide sequence ID" value="NZ_CP157278.1"/>
</dbReference>
<organism evidence="5 6">
    <name type="scientific">Pedobacter lusitanus</name>
    <dbReference type="NCBI Taxonomy" id="1503925"/>
    <lineage>
        <taxon>Bacteria</taxon>
        <taxon>Pseudomonadati</taxon>
        <taxon>Bacteroidota</taxon>
        <taxon>Sphingobacteriia</taxon>
        <taxon>Sphingobacteriales</taxon>
        <taxon>Sphingobacteriaceae</taxon>
        <taxon>Pedobacter</taxon>
    </lineage>
</organism>
<dbReference type="InterPro" id="IPR036291">
    <property type="entry name" value="NAD(P)-bd_dom_sf"/>
</dbReference>
<feature type="domain" description="Ketoreductase" evidence="4">
    <location>
        <begin position="6"/>
        <end position="181"/>
    </location>
</feature>
<evidence type="ECO:0000259" key="4">
    <source>
        <dbReference type="SMART" id="SM00822"/>
    </source>
</evidence>
<dbReference type="PRINTS" id="PR00080">
    <property type="entry name" value="SDRFAMILY"/>
</dbReference>
<evidence type="ECO:0000256" key="1">
    <source>
        <dbReference type="ARBA" id="ARBA00006484"/>
    </source>
</evidence>
<keyword evidence="6" id="KW-1185">Reference proteome</keyword>
<name>A0A0D0GJK6_9SPHI</name>
<sequence length="248" mass="26662">MNLSNHTVLISGGTAGIGFEIAKLLTEKGNHVIITGRDQKRLDEAVSKLDNVTGILFDTTKEEEVDRLVSRIGADFPSLNVVINNAGLAYAYDVTAGLKSWEKAEQEMYTNYVSLIRLTEKMLPHLLKQETAALVNVSSVAALAPHVAVLTYSASKAAVHAYSEGLRLALKDTSVKVFELMPPLVNTEFSKEIGGQENGIPASQVATEFAAAFERNVYEIHVGATAQIFGLARTSPATAFNAINGVEV</sequence>